<comment type="caution">
    <text evidence="4">The sequence shown here is derived from an EMBL/GenBank/DDBJ whole genome shotgun (WGS) entry which is preliminary data.</text>
</comment>
<evidence type="ECO:0000313" key="5">
    <source>
        <dbReference type="Proteomes" id="UP000315440"/>
    </source>
</evidence>
<dbReference type="SUPFAM" id="SSF48208">
    <property type="entry name" value="Six-hairpin glycosidases"/>
    <property type="match status" value="1"/>
</dbReference>
<dbReference type="Gene3D" id="1.50.10.10">
    <property type="match status" value="1"/>
</dbReference>
<evidence type="ECO:0000259" key="2">
    <source>
        <dbReference type="Pfam" id="PF21307"/>
    </source>
</evidence>
<dbReference type="Pfam" id="PF22124">
    <property type="entry name" value="Glyco_hydro_95_cat"/>
    <property type="match status" value="1"/>
</dbReference>
<proteinExistence type="predicted"/>
<dbReference type="OrthoDB" id="9802600at2"/>
<dbReference type="Proteomes" id="UP000315440">
    <property type="component" value="Unassembled WGS sequence"/>
</dbReference>
<reference evidence="4 5" key="1">
    <citation type="submission" date="2019-02" db="EMBL/GenBank/DDBJ databases">
        <title>Deep-cultivation of Planctomycetes and their phenomic and genomic characterization uncovers novel biology.</title>
        <authorList>
            <person name="Wiegand S."/>
            <person name="Jogler M."/>
            <person name="Boedeker C."/>
            <person name="Pinto D."/>
            <person name="Vollmers J."/>
            <person name="Rivas-Marin E."/>
            <person name="Kohn T."/>
            <person name="Peeters S.H."/>
            <person name="Heuer A."/>
            <person name="Rast P."/>
            <person name="Oberbeckmann S."/>
            <person name="Bunk B."/>
            <person name="Jeske O."/>
            <person name="Meyerdierks A."/>
            <person name="Storesund J.E."/>
            <person name="Kallscheuer N."/>
            <person name="Luecker S."/>
            <person name="Lage O.M."/>
            <person name="Pohl T."/>
            <person name="Merkel B.J."/>
            <person name="Hornburger P."/>
            <person name="Mueller R.-W."/>
            <person name="Bruemmer F."/>
            <person name="Labrenz M."/>
            <person name="Spormann A.M."/>
            <person name="Op Den Camp H."/>
            <person name="Overmann J."/>
            <person name="Amann R."/>
            <person name="Jetten M.S.M."/>
            <person name="Mascher T."/>
            <person name="Medema M.H."/>
            <person name="Devos D.P."/>
            <person name="Kaster A.-K."/>
            <person name="Ovreas L."/>
            <person name="Rohde M."/>
            <person name="Galperin M.Y."/>
            <person name="Jogler C."/>
        </authorList>
    </citation>
    <scope>NUCLEOTIDE SEQUENCE [LARGE SCALE GENOMIC DNA]</scope>
    <source>
        <strain evidence="4 5">Mal64</strain>
    </source>
</reference>
<protein>
    <submittedName>
        <fullName evidence="4">Uncharacterized protein</fullName>
    </submittedName>
</protein>
<dbReference type="InterPro" id="IPR054363">
    <property type="entry name" value="GH95_cat"/>
</dbReference>
<dbReference type="GO" id="GO:0004560">
    <property type="term" value="F:alpha-L-fucosidase activity"/>
    <property type="evidence" value="ECO:0007669"/>
    <property type="project" value="InterPro"/>
</dbReference>
<gene>
    <name evidence="4" type="ORF">Mal64_14260</name>
</gene>
<evidence type="ECO:0000259" key="1">
    <source>
        <dbReference type="Pfam" id="PF14498"/>
    </source>
</evidence>
<dbReference type="PANTHER" id="PTHR31084:SF0">
    <property type="entry name" value="ALPHA-L-FUCOSIDASE 2"/>
    <property type="match status" value="1"/>
</dbReference>
<feature type="domain" description="Glycosyl hydrolase family 95 catalytic" evidence="3">
    <location>
        <begin position="303"/>
        <end position="714"/>
    </location>
</feature>
<organism evidence="4 5">
    <name type="scientific">Pseudobythopirellula maris</name>
    <dbReference type="NCBI Taxonomy" id="2527991"/>
    <lineage>
        <taxon>Bacteria</taxon>
        <taxon>Pseudomonadati</taxon>
        <taxon>Planctomycetota</taxon>
        <taxon>Planctomycetia</taxon>
        <taxon>Pirellulales</taxon>
        <taxon>Lacipirellulaceae</taxon>
        <taxon>Pseudobythopirellula</taxon>
    </lineage>
</organism>
<dbReference type="InterPro" id="IPR012341">
    <property type="entry name" value="6hp_glycosidase-like_sf"/>
</dbReference>
<feature type="domain" description="Alpha fucosidase A-like C-terminal" evidence="2">
    <location>
        <begin position="728"/>
        <end position="784"/>
    </location>
</feature>
<dbReference type="Pfam" id="PF21307">
    <property type="entry name" value="Glyco_hydro_95_C"/>
    <property type="match status" value="1"/>
</dbReference>
<sequence>MGGIHISRLAATIIAAAGLLAFESAEGRSMVFDAPAERFTESCPLGNGRLGAMVFGGVERERVVLNESGMWSGSPQEADRPNAHEALPEIRRLLLEGKNAEAEELVNRNFTCAGEGSGRGTGKEVPYGCYQTLGDLEIELRHAGPAETRGYRRELDFETAIASVAYTRGGVAYEREAFVSAPGEAIVYRLTADQPGAIALTASLSRAENAKVRVVGPNTIEMNGQLSDGKQGNDGVRFAARLRVIAEGGVVTADEAGVTVSGADSATLVLTAATDIKTFAGRPVDNAVAAAADDQARVERHAYDDIKQRHVERHQELFGRVSLDVGAAAPNGMTTPERIAAFQQNRDDPDLVATLFDYGRYLLIGSSRPNGLPANLQGVWAEELQTPWNADWHLNVNLQMNYWPAETTNLSELHEPVFALIDSLSGPGAKTAKAYYNARGWVGHLLANPWGFTSPGESASWGATPTCSAWLCQHLWDHYQFTLDRQYLERVYPLLRGAAEFYLDLLIEEPSHGWLVTAPSNSPESAFLDENGEAVHICMGPTMDQQLLRYLFDACQEASLILGVDEALREELVAARERLAPTQIGSDGRVLEWLTERPEQDPHHRHASHLWALYPGSEITPRATPALAEASRKSLEVRGDDGTGWGLANKACLWARLGDGDRAYRLVSNQLRLVGRGKAQGQWRGGVYPNLLDAHPPFQIDGNFGATAAVAEMLVQSRLTDIAGEPQAEVVLLPALPGAWPEGSVTGLCARGDFDVDLAWSNDRVTSVTITSHDGVPLSLSTGDASRRLELAAGETLRLGPDLEAE</sequence>
<dbReference type="PIRSF" id="PIRSF007663">
    <property type="entry name" value="UCP007663"/>
    <property type="match status" value="1"/>
</dbReference>
<feature type="domain" description="Glycosyl hydrolase family 95 N-terminal" evidence="1">
    <location>
        <begin position="31"/>
        <end position="276"/>
    </location>
</feature>
<dbReference type="InterPro" id="IPR008928">
    <property type="entry name" value="6-hairpin_glycosidase_sf"/>
</dbReference>
<dbReference type="EMBL" id="SJPQ01000001">
    <property type="protein sequence ID" value="TWT91027.1"/>
    <property type="molecule type" value="Genomic_DNA"/>
</dbReference>
<dbReference type="InterPro" id="IPR027414">
    <property type="entry name" value="GH95_N_dom"/>
</dbReference>
<dbReference type="RefSeq" id="WP_146398405.1">
    <property type="nucleotide sequence ID" value="NZ_SJPQ01000001.1"/>
</dbReference>
<name>A0A5C5ZVI9_9BACT</name>
<evidence type="ECO:0000313" key="4">
    <source>
        <dbReference type="EMBL" id="TWT91027.1"/>
    </source>
</evidence>
<dbReference type="PANTHER" id="PTHR31084">
    <property type="entry name" value="ALPHA-L-FUCOSIDASE 2"/>
    <property type="match status" value="1"/>
</dbReference>
<accession>A0A5C5ZVI9</accession>
<dbReference type="Pfam" id="PF14498">
    <property type="entry name" value="Glyco_hyd_65N_2"/>
    <property type="match status" value="1"/>
</dbReference>
<dbReference type="InterPro" id="IPR049053">
    <property type="entry name" value="AFCA-like_C"/>
</dbReference>
<keyword evidence="5" id="KW-1185">Reference proteome</keyword>
<dbReference type="AlphaFoldDB" id="A0A5C5ZVI9"/>
<evidence type="ECO:0000259" key="3">
    <source>
        <dbReference type="Pfam" id="PF22124"/>
    </source>
</evidence>
<dbReference type="InterPro" id="IPR016518">
    <property type="entry name" value="Alpha-L-fucosidase"/>
</dbReference>
<dbReference type="GO" id="GO:0005975">
    <property type="term" value="P:carbohydrate metabolic process"/>
    <property type="evidence" value="ECO:0007669"/>
    <property type="project" value="InterPro"/>
</dbReference>